<feature type="compositionally biased region" description="Pro residues" evidence="1">
    <location>
        <begin position="22"/>
        <end position="32"/>
    </location>
</feature>
<dbReference type="EMBL" id="CP136896">
    <property type="protein sequence ID" value="WOL14047.1"/>
    <property type="molecule type" value="Genomic_DNA"/>
</dbReference>
<keyword evidence="2" id="KW-0472">Membrane</keyword>
<feature type="transmembrane region" description="Helical" evidence="2">
    <location>
        <begin position="73"/>
        <end position="94"/>
    </location>
</feature>
<feature type="transmembrane region" description="Helical" evidence="2">
    <location>
        <begin position="135"/>
        <end position="155"/>
    </location>
</feature>
<organism evidence="3 4">
    <name type="scientific">Canna indica</name>
    <name type="common">Indian-shot</name>
    <dbReference type="NCBI Taxonomy" id="4628"/>
    <lineage>
        <taxon>Eukaryota</taxon>
        <taxon>Viridiplantae</taxon>
        <taxon>Streptophyta</taxon>
        <taxon>Embryophyta</taxon>
        <taxon>Tracheophyta</taxon>
        <taxon>Spermatophyta</taxon>
        <taxon>Magnoliopsida</taxon>
        <taxon>Liliopsida</taxon>
        <taxon>Zingiberales</taxon>
        <taxon>Cannaceae</taxon>
        <taxon>Canna</taxon>
    </lineage>
</organism>
<name>A0AAQ3KUX1_9LILI</name>
<gene>
    <name evidence="3" type="ORF">Cni_G22827</name>
</gene>
<dbReference type="PANTHER" id="PTHR46610:SF20">
    <property type="entry name" value="OS05G0181300 PROTEIN"/>
    <property type="match status" value="1"/>
</dbReference>
<evidence type="ECO:0000256" key="1">
    <source>
        <dbReference type="SAM" id="MobiDB-lite"/>
    </source>
</evidence>
<feature type="compositionally biased region" description="Basic and acidic residues" evidence="1">
    <location>
        <begin position="1"/>
        <end position="15"/>
    </location>
</feature>
<keyword evidence="4" id="KW-1185">Reference proteome</keyword>
<keyword evidence="2" id="KW-1133">Transmembrane helix</keyword>
<dbReference type="Pfam" id="PF20100">
    <property type="entry name" value="DUF6490"/>
    <property type="match status" value="1"/>
</dbReference>
<dbReference type="InterPro" id="IPR045501">
    <property type="entry name" value="DUF6490"/>
</dbReference>
<feature type="transmembrane region" description="Helical" evidence="2">
    <location>
        <begin position="48"/>
        <end position="67"/>
    </location>
</feature>
<feature type="region of interest" description="Disordered" evidence="1">
    <location>
        <begin position="1"/>
        <end position="36"/>
    </location>
</feature>
<dbReference type="Proteomes" id="UP001327560">
    <property type="component" value="Chromosome 7"/>
</dbReference>
<protein>
    <submittedName>
        <fullName evidence="3">Uncharacterized protein</fullName>
    </submittedName>
</protein>
<dbReference type="AlphaFoldDB" id="A0AAQ3KUX1"/>
<evidence type="ECO:0000313" key="3">
    <source>
        <dbReference type="EMBL" id="WOL14047.1"/>
    </source>
</evidence>
<keyword evidence="2" id="KW-0812">Transmembrane</keyword>
<dbReference type="PANTHER" id="PTHR46610">
    <property type="entry name" value="OS05G0181300 PROTEIN"/>
    <property type="match status" value="1"/>
</dbReference>
<sequence length="158" mass="17678">MEGSEEDAKLRHPSGDDDEPSSRPPPPPPPQRPAAQPAIRRNWLRDPLHIIALLFFSANIVVSAYRSRRDPSNLAFILTAYFVVLSLFFCLRRFERGGSPEEKARTKAAIWLLATALIVGFSWRMSKVMPWGLTALIWILAGSVTVGGFHSLFLYKAS</sequence>
<reference evidence="3 4" key="1">
    <citation type="submission" date="2023-10" db="EMBL/GenBank/DDBJ databases">
        <title>Chromosome-scale genome assembly provides insights into flower coloration mechanisms of Canna indica.</title>
        <authorList>
            <person name="Li C."/>
        </authorList>
    </citation>
    <scope>NUCLEOTIDE SEQUENCE [LARGE SCALE GENOMIC DNA]</scope>
    <source>
        <tissue evidence="3">Flower</tissue>
    </source>
</reference>
<proteinExistence type="predicted"/>
<feature type="transmembrane region" description="Helical" evidence="2">
    <location>
        <begin position="106"/>
        <end position="123"/>
    </location>
</feature>
<accession>A0AAQ3KUX1</accession>
<evidence type="ECO:0000313" key="4">
    <source>
        <dbReference type="Proteomes" id="UP001327560"/>
    </source>
</evidence>
<evidence type="ECO:0000256" key="2">
    <source>
        <dbReference type="SAM" id="Phobius"/>
    </source>
</evidence>